<evidence type="ECO:0000256" key="1">
    <source>
        <dbReference type="SAM" id="MobiDB-lite"/>
    </source>
</evidence>
<protein>
    <submittedName>
        <fullName evidence="2">Uncharacterized protein</fullName>
    </submittedName>
</protein>
<dbReference type="EMBL" id="QGMK01000001">
    <property type="protein sequence ID" value="TVY85577.1"/>
    <property type="molecule type" value="Genomic_DNA"/>
</dbReference>
<organism evidence="2 3">
    <name type="scientific">Lachnellula suecica</name>
    <dbReference type="NCBI Taxonomy" id="602035"/>
    <lineage>
        <taxon>Eukaryota</taxon>
        <taxon>Fungi</taxon>
        <taxon>Dikarya</taxon>
        <taxon>Ascomycota</taxon>
        <taxon>Pezizomycotina</taxon>
        <taxon>Leotiomycetes</taxon>
        <taxon>Helotiales</taxon>
        <taxon>Lachnaceae</taxon>
        <taxon>Lachnellula</taxon>
    </lineage>
</organism>
<dbReference type="OrthoDB" id="10261782at2759"/>
<gene>
    <name evidence="2" type="primary">YPL277C</name>
    <name evidence="2" type="ORF">LSUE1_G000091</name>
</gene>
<proteinExistence type="predicted"/>
<evidence type="ECO:0000313" key="2">
    <source>
        <dbReference type="EMBL" id="TVY85577.1"/>
    </source>
</evidence>
<keyword evidence="3" id="KW-1185">Reference proteome</keyword>
<dbReference type="PANTHER" id="PTHR35204">
    <property type="entry name" value="YALI0A21131P"/>
    <property type="match status" value="1"/>
</dbReference>
<reference evidence="2 3" key="1">
    <citation type="submission" date="2018-05" db="EMBL/GenBank/DDBJ databases">
        <title>Genome sequencing and assembly of the regulated plant pathogen Lachnellula willkommii and related sister species for the development of diagnostic species identification markers.</title>
        <authorList>
            <person name="Giroux E."/>
            <person name="Bilodeau G."/>
        </authorList>
    </citation>
    <scope>NUCLEOTIDE SEQUENCE [LARGE SCALE GENOMIC DNA]</scope>
    <source>
        <strain evidence="2 3">CBS 268.59</strain>
    </source>
</reference>
<feature type="region of interest" description="Disordered" evidence="1">
    <location>
        <begin position="136"/>
        <end position="163"/>
    </location>
</feature>
<name>A0A8T9CM82_9HELO</name>
<dbReference type="Proteomes" id="UP000469558">
    <property type="component" value="Unassembled WGS sequence"/>
</dbReference>
<dbReference type="PANTHER" id="PTHR35204:SF1">
    <property type="entry name" value="ENTEROTOXIN"/>
    <property type="match status" value="1"/>
</dbReference>
<dbReference type="AlphaFoldDB" id="A0A8T9CM82"/>
<comment type="caution">
    <text evidence="2">The sequence shown here is derived from an EMBL/GenBank/DDBJ whole genome shotgun (WGS) entry which is preliminary data.</text>
</comment>
<dbReference type="InterPro" id="IPR038921">
    <property type="entry name" value="YOR389W-like"/>
</dbReference>
<accession>A0A8T9CM82</accession>
<evidence type="ECO:0000313" key="3">
    <source>
        <dbReference type="Proteomes" id="UP000469558"/>
    </source>
</evidence>
<sequence length="574" mass="64687">MAYGIMGGTRDSHMLTYQTTRRIKCIYFDGESATLMGTGQLDTQMLHIWGNLTGPPRPDRSRFLGDEYARATGLCDWLHNKGLGGPGWGYEGIVRMNAGFEMIWCNFTSPSLRLISHLNVTTPLLPLKNEERTSIEFSEAESETTSEFPLPPSPTRTDKSKSATKIPLIPEDTWAREPFLSSKLWLWLVSGMDHYGSSSDGPGIGEVRVNSVSCGFLSYYSPIFTNQAEFRAKEERKSLNLTVDGYWTGSAKNDSRSDALDALTRRRRKHTLDGITTMDADLMRSSSERVLRDFISPSPQNCSGIDWKLMTGEIIRTYAGPLKVLSKALKAHENLPIGNQTSLKVWVASIRRQMHDILLPFLEYPEDNAGEAIWKRNSKHFKKTYSQCKFQHTRLLDLLDGFDLGQEENDLKWAVEETLAGLCSVLVEVGFSVERLWQMDFNVLPPTAKEGPAFEILKEEFLRWTHGVEELMAWLGWAGEWTGCEKKCAFDERCFVPMWPLLHWGGIPGGSRPYGNRTGHGRPGYGGPGYPNPYGGFPGFPPNRTRNGRGSNWPWIQDETALWSPICVKADYVS</sequence>